<accession>A0A9Q0NP76</accession>
<dbReference type="GO" id="GO:0016747">
    <property type="term" value="F:acyltransferase activity, transferring groups other than amino-acyl groups"/>
    <property type="evidence" value="ECO:0007669"/>
    <property type="project" value="TreeGrafter"/>
</dbReference>
<name>A0A9Q0NP76_SALVM</name>
<sequence>MGLSGEIQSKPLVRTMERIREGLRRMDDEYLRSALDYIGAQPDLTALKRGPHTYASPNLNIVSWIRLPVHEADFWMGKTPFHGAGQSLL</sequence>
<comment type="caution">
    <text evidence="2">The sequence shown here is derived from an EMBL/GenBank/DDBJ whole genome shotgun (WGS) entry which is preliminary data.</text>
</comment>
<proteinExistence type="inferred from homology"/>
<dbReference type="InterPro" id="IPR023213">
    <property type="entry name" value="CAT-like_dom_sf"/>
</dbReference>
<evidence type="ECO:0000313" key="3">
    <source>
        <dbReference type="Proteomes" id="UP001151529"/>
    </source>
</evidence>
<reference evidence="2 3" key="1">
    <citation type="journal article" date="2023" name="Int. J. Mol. Sci.">
        <title>De Novo Assembly and Annotation of 11 Diverse Shrub Willow (Salix) Genomes Reveals Novel Gene Organization in Sex-Linked Regions.</title>
        <authorList>
            <person name="Hyden B."/>
            <person name="Feng K."/>
            <person name="Yates T.B."/>
            <person name="Jawdy S."/>
            <person name="Cereghino C."/>
            <person name="Smart L.B."/>
            <person name="Muchero W."/>
        </authorList>
    </citation>
    <scope>NUCLEOTIDE SEQUENCE [LARGE SCALE GENOMIC DNA]</scope>
    <source>
        <tissue evidence="2">Shoot tip</tissue>
    </source>
</reference>
<dbReference type="EMBL" id="JAPFFL010000017">
    <property type="protein sequence ID" value="KAJ6673406.1"/>
    <property type="molecule type" value="Genomic_DNA"/>
</dbReference>
<dbReference type="AlphaFoldDB" id="A0A9Q0NP76"/>
<dbReference type="InterPro" id="IPR050317">
    <property type="entry name" value="Plant_Fungal_Acyltransferase"/>
</dbReference>
<gene>
    <name evidence="2" type="ORF">OIU85_012413</name>
</gene>
<dbReference type="PANTHER" id="PTHR31642:SF309">
    <property type="entry name" value="SHIKIMATE O-HYDROXYCINNAMOYLTRANSFERASE"/>
    <property type="match status" value="1"/>
</dbReference>
<evidence type="ECO:0000313" key="2">
    <source>
        <dbReference type="EMBL" id="KAJ6673406.1"/>
    </source>
</evidence>
<dbReference type="Proteomes" id="UP001151529">
    <property type="component" value="Chromosome 18"/>
</dbReference>
<protein>
    <submittedName>
        <fullName evidence="2">TRICHOTHECENE 3-O-ACETYLTRANSFERASE</fullName>
    </submittedName>
</protein>
<evidence type="ECO:0000256" key="1">
    <source>
        <dbReference type="ARBA" id="ARBA00009861"/>
    </source>
</evidence>
<dbReference type="Gene3D" id="3.30.559.10">
    <property type="entry name" value="Chloramphenicol acetyltransferase-like domain"/>
    <property type="match status" value="1"/>
</dbReference>
<dbReference type="PANTHER" id="PTHR31642">
    <property type="entry name" value="TRICHOTHECENE 3-O-ACETYLTRANSFERASE"/>
    <property type="match status" value="1"/>
</dbReference>
<dbReference type="Pfam" id="PF02458">
    <property type="entry name" value="Transferase"/>
    <property type="match status" value="1"/>
</dbReference>
<dbReference type="OrthoDB" id="671439at2759"/>
<organism evidence="2 3">
    <name type="scientific">Salix viminalis</name>
    <name type="common">Common osier</name>
    <name type="synonym">Basket willow</name>
    <dbReference type="NCBI Taxonomy" id="40686"/>
    <lineage>
        <taxon>Eukaryota</taxon>
        <taxon>Viridiplantae</taxon>
        <taxon>Streptophyta</taxon>
        <taxon>Embryophyta</taxon>
        <taxon>Tracheophyta</taxon>
        <taxon>Spermatophyta</taxon>
        <taxon>Magnoliopsida</taxon>
        <taxon>eudicotyledons</taxon>
        <taxon>Gunneridae</taxon>
        <taxon>Pentapetalae</taxon>
        <taxon>rosids</taxon>
        <taxon>fabids</taxon>
        <taxon>Malpighiales</taxon>
        <taxon>Salicaceae</taxon>
        <taxon>Saliceae</taxon>
        <taxon>Salix</taxon>
    </lineage>
</organism>
<keyword evidence="3" id="KW-1185">Reference proteome</keyword>
<comment type="similarity">
    <text evidence="1">Belongs to the plant acyltransferase family.</text>
</comment>